<evidence type="ECO:0000313" key="2">
    <source>
        <dbReference type="Proteomes" id="UP000321805"/>
    </source>
</evidence>
<evidence type="ECO:0000313" key="1">
    <source>
        <dbReference type="EMBL" id="QEC50324.1"/>
    </source>
</evidence>
<gene>
    <name evidence="1" type="ORF">FSW04_23895</name>
</gene>
<reference evidence="1 2" key="1">
    <citation type="journal article" date="2018" name="J. Microbiol.">
        <title>Baekduia soli gen. nov., sp. nov., a novel bacterium isolated from the soil of Baekdu Mountain and proposal of a novel family name, Baekduiaceae fam. nov.</title>
        <authorList>
            <person name="An D.S."/>
            <person name="Siddiqi M.Z."/>
            <person name="Kim K.H."/>
            <person name="Yu H.S."/>
            <person name="Im W.T."/>
        </authorList>
    </citation>
    <scope>NUCLEOTIDE SEQUENCE [LARGE SCALE GENOMIC DNA]</scope>
    <source>
        <strain evidence="1 2">BR7-21</strain>
    </source>
</reference>
<organism evidence="1 2">
    <name type="scientific">Baekduia soli</name>
    <dbReference type="NCBI Taxonomy" id="496014"/>
    <lineage>
        <taxon>Bacteria</taxon>
        <taxon>Bacillati</taxon>
        <taxon>Actinomycetota</taxon>
        <taxon>Thermoleophilia</taxon>
        <taxon>Solirubrobacterales</taxon>
        <taxon>Baekduiaceae</taxon>
        <taxon>Baekduia</taxon>
    </lineage>
</organism>
<protein>
    <submittedName>
        <fullName evidence="1">DUF3618 domain-containing protein</fullName>
    </submittedName>
</protein>
<sequence>MTDTRTSDQIRRDIEHTRSELAETAAALADKADVKARAHERLDETKARITGRVGIARARVAGTAGEARGKAVEATPASVAGGAQDVAGALQTKVRANPVPVALALGLAFGVFFGRRRGA</sequence>
<dbReference type="AlphaFoldDB" id="A0A5B8UBE8"/>
<keyword evidence="2" id="KW-1185">Reference proteome</keyword>
<name>A0A5B8UBE8_9ACTN</name>
<dbReference type="EMBL" id="CP042430">
    <property type="protein sequence ID" value="QEC50324.1"/>
    <property type="molecule type" value="Genomic_DNA"/>
</dbReference>
<proteinExistence type="predicted"/>
<accession>A0A5B8UBE8</accession>
<dbReference type="InterPro" id="IPR022062">
    <property type="entry name" value="DUF3618"/>
</dbReference>
<dbReference type="Proteomes" id="UP000321805">
    <property type="component" value="Chromosome"/>
</dbReference>
<dbReference type="Pfam" id="PF12277">
    <property type="entry name" value="DUF3618"/>
    <property type="match status" value="1"/>
</dbReference>
<dbReference type="KEGG" id="bsol:FSW04_23895"/>
<dbReference type="RefSeq" id="WP_146922834.1">
    <property type="nucleotide sequence ID" value="NZ_CP042430.1"/>
</dbReference>